<gene>
    <name evidence="5" type="ORF">ACHKAR_02800</name>
</gene>
<reference evidence="5 6" key="1">
    <citation type="journal article" date="2013" name="Int. J. Syst. Evol. Microbiol.">
        <title>Marinoscillum luteum sp. nov., isolated from marine sediment.</title>
        <authorList>
            <person name="Cha I.T."/>
            <person name="Park S.J."/>
            <person name="Kim S.J."/>
            <person name="Kim J.G."/>
            <person name="Jung M.Y."/>
            <person name="Shin K.S."/>
            <person name="Kwon K.K."/>
            <person name="Yang S.H."/>
            <person name="Seo Y.S."/>
            <person name="Rhee S.K."/>
        </authorList>
    </citation>
    <scope>NUCLEOTIDE SEQUENCE [LARGE SCALE GENOMIC DNA]</scope>
    <source>
        <strain evidence="5 6">KCTC 23939</strain>
    </source>
</reference>
<evidence type="ECO:0000256" key="1">
    <source>
        <dbReference type="ARBA" id="ARBA00005189"/>
    </source>
</evidence>
<keyword evidence="6" id="KW-1185">Reference proteome</keyword>
<proteinExistence type="predicted"/>
<name>A0ABW7N495_9BACT</name>
<dbReference type="EMBL" id="JBIPKE010000011">
    <property type="protein sequence ID" value="MFH6982347.1"/>
    <property type="molecule type" value="Genomic_DNA"/>
</dbReference>
<dbReference type="PANTHER" id="PTHR10434">
    <property type="entry name" value="1-ACYL-SN-GLYCEROL-3-PHOSPHATE ACYLTRANSFERASE"/>
    <property type="match status" value="1"/>
</dbReference>
<feature type="domain" description="Phospholipid/glycerol acyltransferase" evidence="4">
    <location>
        <begin position="28"/>
        <end position="141"/>
    </location>
</feature>
<comment type="caution">
    <text evidence="5">The sequence shown here is derived from an EMBL/GenBank/DDBJ whole genome shotgun (WGS) entry which is preliminary data.</text>
</comment>
<evidence type="ECO:0000256" key="2">
    <source>
        <dbReference type="ARBA" id="ARBA00022679"/>
    </source>
</evidence>
<comment type="pathway">
    <text evidence="1">Lipid metabolism.</text>
</comment>
<dbReference type="CDD" id="cd07988">
    <property type="entry name" value="LPLAT_ABO13168-like"/>
    <property type="match status" value="1"/>
</dbReference>
<dbReference type="SUPFAM" id="SSF69593">
    <property type="entry name" value="Glycerol-3-phosphate (1)-acyltransferase"/>
    <property type="match status" value="1"/>
</dbReference>
<accession>A0ABW7N495</accession>
<dbReference type="PANTHER" id="PTHR10434:SF9">
    <property type="entry name" value="PHOSPHOLIPID_GLYCEROL ACYLTRANSFERASE DOMAIN-CONTAINING PROTEIN"/>
    <property type="match status" value="1"/>
</dbReference>
<protein>
    <submittedName>
        <fullName evidence="5">Lysophospholipid acyltransferase family protein</fullName>
    </submittedName>
</protein>
<evidence type="ECO:0000313" key="5">
    <source>
        <dbReference type="EMBL" id="MFH6982347.1"/>
    </source>
</evidence>
<evidence type="ECO:0000313" key="6">
    <source>
        <dbReference type="Proteomes" id="UP001610063"/>
    </source>
</evidence>
<dbReference type="GO" id="GO:0016746">
    <property type="term" value="F:acyltransferase activity"/>
    <property type="evidence" value="ECO:0007669"/>
    <property type="project" value="UniProtKB-KW"/>
</dbReference>
<dbReference type="Proteomes" id="UP001610063">
    <property type="component" value="Unassembled WGS sequence"/>
</dbReference>
<evidence type="ECO:0000256" key="3">
    <source>
        <dbReference type="ARBA" id="ARBA00023315"/>
    </source>
</evidence>
<organism evidence="5 6">
    <name type="scientific">Marinoscillum luteum</name>
    <dbReference type="NCBI Taxonomy" id="861051"/>
    <lineage>
        <taxon>Bacteria</taxon>
        <taxon>Pseudomonadati</taxon>
        <taxon>Bacteroidota</taxon>
        <taxon>Cytophagia</taxon>
        <taxon>Cytophagales</taxon>
        <taxon>Reichenbachiellaceae</taxon>
        <taxon>Marinoscillum</taxon>
    </lineage>
</organism>
<dbReference type="SMART" id="SM00563">
    <property type="entry name" value="PlsC"/>
    <property type="match status" value="1"/>
</dbReference>
<dbReference type="Pfam" id="PF01553">
    <property type="entry name" value="Acyltransferase"/>
    <property type="match status" value="1"/>
</dbReference>
<keyword evidence="3 5" id="KW-0012">Acyltransferase</keyword>
<dbReference type="RefSeq" id="WP_395416082.1">
    <property type="nucleotide sequence ID" value="NZ_JBIPKE010000011.1"/>
</dbReference>
<evidence type="ECO:0000259" key="4">
    <source>
        <dbReference type="SMART" id="SM00563"/>
    </source>
</evidence>
<keyword evidence="2" id="KW-0808">Transferase</keyword>
<dbReference type="InterPro" id="IPR002123">
    <property type="entry name" value="Plipid/glycerol_acylTrfase"/>
</dbReference>
<sequence>MKKLFFRFCFRLTGWKMKGQRPDLKQYVVIVAPHTSNWDFFVGVAARSISGLKSHFLAKKSLFDLPVVGWFMRAVGGFPVDRSRNTNMVDQVVELFQQHEDFIITITPEGTRSYVPEWKTGFYRIAHKAGVPIVMVGFDFEHKVVEYREPFYPTGDMEADMEFIKSYYRSIKGKHPEKGVI</sequence>